<evidence type="ECO:0000313" key="4">
    <source>
        <dbReference type="Proteomes" id="UP001499933"/>
    </source>
</evidence>
<name>A0ABN2QG84_9MICO</name>
<keyword evidence="2" id="KW-0812">Transmembrane</keyword>
<accession>A0ABN2QG84</accession>
<keyword evidence="2" id="KW-0472">Membrane</keyword>
<sequence length="96" mass="9905">MDAIGWLITAAAVVLALVAIAAAPRLKRDNLRRQLDGGGGSFAGVGSGLDAVWRPSADEARADWEAQVELPAPAPAPGDKGRRQEGRIVIDIPPGA</sequence>
<evidence type="ECO:0008006" key="5">
    <source>
        <dbReference type="Google" id="ProtNLM"/>
    </source>
</evidence>
<feature type="transmembrane region" description="Helical" evidence="2">
    <location>
        <begin position="6"/>
        <end position="23"/>
    </location>
</feature>
<evidence type="ECO:0000256" key="1">
    <source>
        <dbReference type="SAM" id="MobiDB-lite"/>
    </source>
</evidence>
<comment type="caution">
    <text evidence="3">The sequence shown here is derived from an EMBL/GenBank/DDBJ whole genome shotgun (WGS) entry which is preliminary data.</text>
</comment>
<organism evidence="3 4">
    <name type="scientific">Microbacterium deminutum</name>
    <dbReference type="NCBI Taxonomy" id="344164"/>
    <lineage>
        <taxon>Bacteria</taxon>
        <taxon>Bacillati</taxon>
        <taxon>Actinomycetota</taxon>
        <taxon>Actinomycetes</taxon>
        <taxon>Micrococcales</taxon>
        <taxon>Microbacteriaceae</taxon>
        <taxon>Microbacterium</taxon>
    </lineage>
</organism>
<evidence type="ECO:0000256" key="2">
    <source>
        <dbReference type="SAM" id="Phobius"/>
    </source>
</evidence>
<protein>
    <recommendedName>
        <fullName evidence="5">Secreted protein</fullName>
    </recommendedName>
</protein>
<evidence type="ECO:0000313" key="3">
    <source>
        <dbReference type="EMBL" id="GAA1951783.1"/>
    </source>
</evidence>
<dbReference type="Proteomes" id="UP001499933">
    <property type="component" value="Unassembled WGS sequence"/>
</dbReference>
<dbReference type="EMBL" id="BAAAOG010000001">
    <property type="protein sequence ID" value="GAA1951783.1"/>
    <property type="molecule type" value="Genomic_DNA"/>
</dbReference>
<proteinExistence type="predicted"/>
<keyword evidence="2" id="KW-1133">Transmembrane helix</keyword>
<gene>
    <name evidence="3" type="ORF">GCM10009776_12160</name>
</gene>
<dbReference type="RefSeq" id="WP_344092249.1">
    <property type="nucleotide sequence ID" value="NZ_BAAAOG010000001.1"/>
</dbReference>
<reference evidence="3 4" key="1">
    <citation type="journal article" date="2019" name="Int. J. Syst. Evol. Microbiol.">
        <title>The Global Catalogue of Microorganisms (GCM) 10K type strain sequencing project: providing services to taxonomists for standard genome sequencing and annotation.</title>
        <authorList>
            <consortium name="The Broad Institute Genomics Platform"/>
            <consortium name="The Broad Institute Genome Sequencing Center for Infectious Disease"/>
            <person name="Wu L."/>
            <person name="Ma J."/>
        </authorList>
    </citation>
    <scope>NUCLEOTIDE SEQUENCE [LARGE SCALE GENOMIC DNA]</scope>
    <source>
        <strain evidence="3 4">JCM 14901</strain>
    </source>
</reference>
<feature type="region of interest" description="Disordered" evidence="1">
    <location>
        <begin position="63"/>
        <end position="96"/>
    </location>
</feature>
<feature type="compositionally biased region" description="Basic and acidic residues" evidence="1">
    <location>
        <begin position="79"/>
        <end position="88"/>
    </location>
</feature>
<keyword evidence="4" id="KW-1185">Reference proteome</keyword>